<keyword evidence="4" id="KW-1185">Reference proteome</keyword>
<evidence type="ECO:0000256" key="1">
    <source>
        <dbReference type="SAM" id="MobiDB-lite"/>
    </source>
</evidence>
<feature type="compositionally biased region" description="Basic and acidic residues" evidence="1">
    <location>
        <begin position="311"/>
        <end position="320"/>
    </location>
</feature>
<comment type="caution">
    <text evidence="3">The sequence shown here is derived from an EMBL/GenBank/DDBJ whole genome shotgun (WGS) entry which is preliminary data.</text>
</comment>
<feature type="transmembrane region" description="Helical" evidence="2">
    <location>
        <begin position="20"/>
        <end position="40"/>
    </location>
</feature>
<dbReference type="AlphaFoldDB" id="A0A388LEC5"/>
<organism evidence="3 4">
    <name type="scientific">Chara braunii</name>
    <name type="common">Braun's stonewort</name>
    <dbReference type="NCBI Taxonomy" id="69332"/>
    <lineage>
        <taxon>Eukaryota</taxon>
        <taxon>Viridiplantae</taxon>
        <taxon>Streptophyta</taxon>
        <taxon>Charophyceae</taxon>
        <taxon>Charales</taxon>
        <taxon>Characeae</taxon>
        <taxon>Chara</taxon>
    </lineage>
</organism>
<protein>
    <submittedName>
        <fullName evidence="3">Uncharacterized protein</fullName>
    </submittedName>
</protein>
<keyword evidence="2" id="KW-0472">Membrane</keyword>
<dbReference type="EMBL" id="BFEA01000351">
    <property type="protein sequence ID" value="GBG80617.1"/>
    <property type="molecule type" value="Genomic_DNA"/>
</dbReference>
<dbReference type="PROSITE" id="PS51257">
    <property type="entry name" value="PROKAR_LIPOPROTEIN"/>
    <property type="match status" value="1"/>
</dbReference>
<keyword evidence="2" id="KW-0812">Transmembrane</keyword>
<proteinExistence type="predicted"/>
<feature type="region of interest" description="Disordered" evidence="1">
    <location>
        <begin position="139"/>
        <end position="205"/>
    </location>
</feature>
<keyword evidence="2" id="KW-1133">Transmembrane helix</keyword>
<sequence length="403" mass="43698">MFCVWWRECRLVSSFETNCAIGVSIGCGVAIGIILSRMSGRGRGKAGGRRGRWSNCGRYWKAGNDQSSSSGQPTANPAQYNGAVPVVNPYPPGVNPVQYAAPFQAPAVMPIMPPPTASAATPPTPMQYQAVAPQVSPWGMQPWQWPAHGQWAGQPPSVQAGTSHQQSIQSHQQPLNQQASTSHNTGVGNNPGKGPTTNSFPGPGNRAYFTKEYMDILEDIKMSKAIEEARKKISSGRRGGVRIVELPDEGSRSEGRFADKARSTDKSDEMKAWVTSTLGDSLKLITEKLQEVDQKAKLVAADKAELDRLREEKALKEKGSMDPASNEKRKRGGECTPAANSPRINRVKSCTCGSSKAKSRSKRIEVSSNEEETDTMKHNLQPKMGTSSELATSRQSLLRSCRA</sequence>
<name>A0A388LEC5_CHABU</name>
<feature type="region of interest" description="Disordered" evidence="1">
    <location>
        <begin position="57"/>
        <end position="80"/>
    </location>
</feature>
<feature type="compositionally biased region" description="Polar residues" evidence="1">
    <location>
        <begin position="384"/>
        <end position="403"/>
    </location>
</feature>
<feature type="compositionally biased region" description="Polar residues" evidence="1">
    <location>
        <begin position="64"/>
        <end position="79"/>
    </location>
</feature>
<reference evidence="3 4" key="1">
    <citation type="journal article" date="2018" name="Cell">
        <title>The Chara Genome: Secondary Complexity and Implications for Plant Terrestrialization.</title>
        <authorList>
            <person name="Nishiyama T."/>
            <person name="Sakayama H."/>
            <person name="Vries J.D."/>
            <person name="Buschmann H."/>
            <person name="Saint-Marcoux D."/>
            <person name="Ullrich K.K."/>
            <person name="Haas F.B."/>
            <person name="Vanderstraeten L."/>
            <person name="Becker D."/>
            <person name="Lang D."/>
            <person name="Vosolsobe S."/>
            <person name="Rombauts S."/>
            <person name="Wilhelmsson P.K.I."/>
            <person name="Janitza P."/>
            <person name="Kern R."/>
            <person name="Heyl A."/>
            <person name="Rumpler F."/>
            <person name="Villalobos L.I.A.C."/>
            <person name="Clay J.M."/>
            <person name="Skokan R."/>
            <person name="Toyoda A."/>
            <person name="Suzuki Y."/>
            <person name="Kagoshima H."/>
            <person name="Schijlen E."/>
            <person name="Tajeshwar N."/>
            <person name="Catarino B."/>
            <person name="Hetherington A.J."/>
            <person name="Saltykova A."/>
            <person name="Bonnot C."/>
            <person name="Breuninger H."/>
            <person name="Symeonidi A."/>
            <person name="Radhakrishnan G.V."/>
            <person name="Van Nieuwerburgh F."/>
            <person name="Deforce D."/>
            <person name="Chang C."/>
            <person name="Karol K.G."/>
            <person name="Hedrich R."/>
            <person name="Ulvskov P."/>
            <person name="Glockner G."/>
            <person name="Delwiche C.F."/>
            <person name="Petrasek J."/>
            <person name="Van de Peer Y."/>
            <person name="Friml J."/>
            <person name="Beilby M."/>
            <person name="Dolan L."/>
            <person name="Kohara Y."/>
            <person name="Sugano S."/>
            <person name="Fujiyama A."/>
            <person name="Delaux P.-M."/>
            <person name="Quint M."/>
            <person name="TheiBen G."/>
            <person name="Hagemann M."/>
            <person name="Harholt J."/>
            <person name="Dunand C."/>
            <person name="Zachgo S."/>
            <person name="Langdale J."/>
            <person name="Maumus F."/>
            <person name="Straeten D.V.D."/>
            <person name="Gould S.B."/>
            <person name="Rensing S.A."/>
        </authorList>
    </citation>
    <scope>NUCLEOTIDE SEQUENCE [LARGE SCALE GENOMIC DNA]</scope>
    <source>
        <strain evidence="3 4">S276</strain>
    </source>
</reference>
<gene>
    <name evidence="3" type="ORF">CBR_g31077</name>
</gene>
<feature type="compositionally biased region" description="Low complexity" evidence="1">
    <location>
        <begin position="163"/>
        <end position="178"/>
    </location>
</feature>
<accession>A0A388LEC5</accession>
<feature type="region of interest" description="Disordered" evidence="1">
    <location>
        <begin position="311"/>
        <end position="403"/>
    </location>
</feature>
<evidence type="ECO:0000256" key="2">
    <source>
        <dbReference type="SAM" id="Phobius"/>
    </source>
</evidence>
<evidence type="ECO:0000313" key="4">
    <source>
        <dbReference type="Proteomes" id="UP000265515"/>
    </source>
</evidence>
<dbReference type="Proteomes" id="UP000265515">
    <property type="component" value="Unassembled WGS sequence"/>
</dbReference>
<evidence type="ECO:0000313" key="3">
    <source>
        <dbReference type="EMBL" id="GBG80617.1"/>
    </source>
</evidence>
<feature type="compositionally biased region" description="Polar residues" evidence="1">
    <location>
        <begin position="179"/>
        <end position="188"/>
    </location>
</feature>
<dbReference type="Gramene" id="GBG80617">
    <property type="protein sequence ID" value="GBG80617"/>
    <property type="gene ID" value="CBR_g31077"/>
</dbReference>